<dbReference type="InterPro" id="IPR029063">
    <property type="entry name" value="SAM-dependent_MTases_sf"/>
</dbReference>
<dbReference type="CDD" id="cd02440">
    <property type="entry name" value="AdoMet_MTases"/>
    <property type="match status" value="1"/>
</dbReference>
<comment type="caution">
    <text evidence="8">The sequence shown here is derived from an EMBL/GenBank/DDBJ whole genome shotgun (WGS) entry which is preliminary data.</text>
</comment>
<dbReference type="NCBIfam" id="NF001453">
    <property type="entry name" value="PRK00312.1"/>
    <property type="match status" value="1"/>
</dbReference>
<evidence type="ECO:0000313" key="9">
    <source>
        <dbReference type="Proteomes" id="UP000239549"/>
    </source>
</evidence>
<keyword evidence="4 7" id="KW-0489">Methyltransferase</keyword>
<sequence>MPYYPVKPRDRQDERREMVNRQILPRGIKDKNVLEAMLTVPRHYFLPEKLQARAYEDRPLPIGQGQTISQPYIVAFMAEALEPEARHRVLEIGTGSGYAAAVLSRIVSRVYTVERHNILADEARARLNTLGYHNIRVKTGDGTKGWADEAPFDSILVSAGAPWAPEALLKQLKPDGILVIPVGDRGCQELLRIRKHKDGGCSRENIGLVQFVPLIGEEGWGGE</sequence>
<evidence type="ECO:0000256" key="4">
    <source>
        <dbReference type="ARBA" id="ARBA00022603"/>
    </source>
</evidence>
<evidence type="ECO:0000256" key="7">
    <source>
        <dbReference type="HAMAP-Rule" id="MF_00090"/>
    </source>
</evidence>
<dbReference type="PANTHER" id="PTHR11579:SF0">
    <property type="entry name" value="PROTEIN-L-ISOASPARTATE(D-ASPARTATE) O-METHYLTRANSFERASE"/>
    <property type="match status" value="1"/>
</dbReference>
<reference evidence="9" key="1">
    <citation type="submission" date="2018-02" db="EMBL/GenBank/DDBJ databases">
        <title>Genome sequence of Desulfocucumis palustris strain NAW-5.</title>
        <authorList>
            <person name="Watanabe M."/>
            <person name="Kojima H."/>
            <person name="Fukui M."/>
        </authorList>
    </citation>
    <scope>NUCLEOTIDE SEQUENCE [LARGE SCALE GENOMIC DNA]</scope>
    <source>
        <strain evidence="9">NAW-5</strain>
    </source>
</reference>
<comment type="catalytic activity">
    <reaction evidence="7">
        <text>[protein]-L-isoaspartate + S-adenosyl-L-methionine = [protein]-L-isoaspartate alpha-methyl ester + S-adenosyl-L-homocysteine</text>
        <dbReference type="Rhea" id="RHEA:12705"/>
        <dbReference type="Rhea" id="RHEA-COMP:12143"/>
        <dbReference type="Rhea" id="RHEA-COMP:12144"/>
        <dbReference type="ChEBI" id="CHEBI:57856"/>
        <dbReference type="ChEBI" id="CHEBI:59789"/>
        <dbReference type="ChEBI" id="CHEBI:90596"/>
        <dbReference type="ChEBI" id="CHEBI:90598"/>
        <dbReference type="EC" id="2.1.1.77"/>
    </reaction>
</comment>
<evidence type="ECO:0000256" key="2">
    <source>
        <dbReference type="ARBA" id="ARBA00005369"/>
    </source>
</evidence>
<dbReference type="FunFam" id="3.40.50.150:FF:000010">
    <property type="entry name" value="Protein-L-isoaspartate O-methyltransferase"/>
    <property type="match status" value="1"/>
</dbReference>
<comment type="subcellular location">
    <subcellularLocation>
        <location evidence="1 7">Cytoplasm</location>
    </subcellularLocation>
</comment>
<dbReference type="EMBL" id="BFAV01000173">
    <property type="protein sequence ID" value="GBF35573.1"/>
    <property type="molecule type" value="Genomic_DNA"/>
</dbReference>
<dbReference type="EC" id="2.1.1.77" evidence="7"/>
<dbReference type="OrthoDB" id="9772751at2"/>
<gene>
    <name evidence="7" type="primary">pcm</name>
    <name evidence="8" type="ORF">DCCM_4702</name>
</gene>
<dbReference type="RefSeq" id="WP_104373634.1">
    <property type="nucleotide sequence ID" value="NZ_BFAV01000173.1"/>
</dbReference>
<dbReference type="GO" id="GO:0004719">
    <property type="term" value="F:protein-L-isoaspartate (D-aspartate) O-methyltransferase activity"/>
    <property type="evidence" value="ECO:0007669"/>
    <property type="project" value="UniProtKB-UniRule"/>
</dbReference>
<dbReference type="SUPFAM" id="SSF53335">
    <property type="entry name" value="S-adenosyl-L-methionine-dependent methyltransferases"/>
    <property type="match status" value="1"/>
</dbReference>
<protein>
    <recommendedName>
        <fullName evidence="7">Protein-L-isoaspartate O-methyltransferase</fullName>
        <ecNumber evidence="7">2.1.1.77</ecNumber>
    </recommendedName>
    <alternativeName>
        <fullName evidence="7">L-isoaspartyl protein carboxyl methyltransferase</fullName>
    </alternativeName>
    <alternativeName>
        <fullName evidence="7">Protein L-isoaspartyl methyltransferase</fullName>
    </alternativeName>
    <alternativeName>
        <fullName evidence="7">Protein-beta-aspartate methyltransferase</fullName>
        <shortName evidence="7">PIMT</shortName>
    </alternativeName>
</protein>
<dbReference type="Gene3D" id="3.40.50.150">
    <property type="entry name" value="Vaccinia Virus protein VP39"/>
    <property type="match status" value="1"/>
</dbReference>
<feature type="active site" evidence="7">
    <location>
        <position position="69"/>
    </location>
</feature>
<keyword evidence="9" id="KW-1185">Reference proteome</keyword>
<evidence type="ECO:0000256" key="6">
    <source>
        <dbReference type="ARBA" id="ARBA00022691"/>
    </source>
</evidence>
<dbReference type="GO" id="GO:0032259">
    <property type="term" value="P:methylation"/>
    <property type="evidence" value="ECO:0007669"/>
    <property type="project" value="UniProtKB-KW"/>
</dbReference>
<dbReference type="HAMAP" id="MF_00090">
    <property type="entry name" value="PIMT"/>
    <property type="match status" value="1"/>
</dbReference>
<comment type="similarity">
    <text evidence="2 7">Belongs to the methyltransferase superfamily. L-isoaspartyl/D-aspartyl protein methyltransferase family.</text>
</comment>
<dbReference type="AlphaFoldDB" id="A0A2L2XIP4"/>
<comment type="function">
    <text evidence="7">Catalyzes the methyl esterification of L-isoaspartyl residues in peptides and proteins that result from spontaneous decomposition of normal L-aspartyl and L-asparaginyl residues. It plays a role in the repair and/or degradation of damaged proteins.</text>
</comment>
<dbReference type="PANTHER" id="PTHR11579">
    <property type="entry name" value="PROTEIN-L-ISOASPARTATE O-METHYLTRANSFERASE"/>
    <property type="match status" value="1"/>
</dbReference>
<evidence type="ECO:0000313" key="8">
    <source>
        <dbReference type="EMBL" id="GBF35573.1"/>
    </source>
</evidence>
<keyword evidence="6 7" id="KW-0949">S-adenosyl-L-methionine</keyword>
<dbReference type="NCBIfam" id="TIGR00080">
    <property type="entry name" value="pimt"/>
    <property type="match status" value="1"/>
</dbReference>
<keyword evidence="3 7" id="KW-0963">Cytoplasm</keyword>
<evidence type="ECO:0000256" key="3">
    <source>
        <dbReference type="ARBA" id="ARBA00022490"/>
    </source>
</evidence>
<dbReference type="GO" id="GO:0030091">
    <property type="term" value="P:protein repair"/>
    <property type="evidence" value="ECO:0007669"/>
    <property type="project" value="UniProtKB-UniRule"/>
</dbReference>
<evidence type="ECO:0000256" key="5">
    <source>
        <dbReference type="ARBA" id="ARBA00022679"/>
    </source>
</evidence>
<dbReference type="GO" id="GO:0005737">
    <property type="term" value="C:cytoplasm"/>
    <property type="evidence" value="ECO:0007669"/>
    <property type="project" value="UniProtKB-SubCell"/>
</dbReference>
<evidence type="ECO:0000256" key="1">
    <source>
        <dbReference type="ARBA" id="ARBA00004496"/>
    </source>
</evidence>
<dbReference type="Proteomes" id="UP000239549">
    <property type="component" value="Unassembled WGS sequence"/>
</dbReference>
<proteinExistence type="inferred from homology"/>
<keyword evidence="5 7" id="KW-0808">Transferase</keyword>
<dbReference type="Pfam" id="PF01135">
    <property type="entry name" value="PCMT"/>
    <property type="match status" value="1"/>
</dbReference>
<dbReference type="PROSITE" id="PS01279">
    <property type="entry name" value="PCMT"/>
    <property type="match status" value="1"/>
</dbReference>
<name>A0A2L2XIP4_9FIRM</name>
<organism evidence="8 9">
    <name type="scientific">Desulfocucumis palustris</name>
    <dbReference type="NCBI Taxonomy" id="1898651"/>
    <lineage>
        <taxon>Bacteria</taxon>
        <taxon>Bacillati</taxon>
        <taxon>Bacillota</taxon>
        <taxon>Clostridia</taxon>
        <taxon>Eubacteriales</taxon>
        <taxon>Desulfocucumaceae</taxon>
        <taxon>Desulfocucumis</taxon>
    </lineage>
</organism>
<accession>A0A2L2XIP4</accession>
<dbReference type="InterPro" id="IPR000682">
    <property type="entry name" value="PCMT"/>
</dbReference>